<dbReference type="SMART" id="SM00903">
    <property type="entry name" value="Flavin_Reduct"/>
    <property type="match status" value="1"/>
</dbReference>
<feature type="domain" description="Flavin reductase like" evidence="2">
    <location>
        <begin position="31"/>
        <end position="174"/>
    </location>
</feature>
<dbReference type="HOGENOM" id="CLU_059021_1_4_5"/>
<dbReference type="STRING" id="78245.Xaut_3185"/>
<dbReference type="InterPro" id="IPR012349">
    <property type="entry name" value="Split_barrel_FMN-bd"/>
</dbReference>
<reference evidence="3 4" key="1">
    <citation type="submission" date="2007-07" db="EMBL/GenBank/DDBJ databases">
        <title>Complete sequence of chromosome of Xanthobacter autotrophicus Py2.</title>
        <authorList>
            <consortium name="US DOE Joint Genome Institute"/>
            <person name="Copeland A."/>
            <person name="Lucas S."/>
            <person name="Lapidus A."/>
            <person name="Barry K."/>
            <person name="Glavina del Rio T."/>
            <person name="Hammon N."/>
            <person name="Israni S."/>
            <person name="Dalin E."/>
            <person name="Tice H."/>
            <person name="Pitluck S."/>
            <person name="Sims D."/>
            <person name="Brettin T."/>
            <person name="Bruce D."/>
            <person name="Detter J.C."/>
            <person name="Han C."/>
            <person name="Tapia R."/>
            <person name="Brainard J."/>
            <person name="Schmutz J."/>
            <person name="Larimer F."/>
            <person name="Land M."/>
            <person name="Hauser L."/>
            <person name="Kyrpides N."/>
            <person name="Kim E."/>
            <person name="Ensigns S.A."/>
            <person name="Richardson P."/>
        </authorList>
    </citation>
    <scope>NUCLEOTIDE SEQUENCE [LARGE SCALE GENOMIC DNA]</scope>
    <source>
        <strain evidence="4">ATCC BAA-1158 / Py2</strain>
    </source>
</reference>
<dbReference type="InterPro" id="IPR002563">
    <property type="entry name" value="Flavin_Rdtase-like_dom"/>
</dbReference>
<dbReference type="Proteomes" id="UP000002417">
    <property type="component" value="Chromosome"/>
</dbReference>
<organism evidence="3 4">
    <name type="scientific">Xanthobacter autotrophicus (strain ATCC BAA-1158 / Py2)</name>
    <dbReference type="NCBI Taxonomy" id="78245"/>
    <lineage>
        <taxon>Bacteria</taxon>
        <taxon>Pseudomonadati</taxon>
        <taxon>Pseudomonadota</taxon>
        <taxon>Alphaproteobacteria</taxon>
        <taxon>Hyphomicrobiales</taxon>
        <taxon>Xanthobacteraceae</taxon>
        <taxon>Xanthobacter</taxon>
    </lineage>
</organism>
<dbReference type="PhylomeDB" id="A7IK72"/>
<evidence type="ECO:0000259" key="2">
    <source>
        <dbReference type="SMART" id="SM00903"/>
    </source>
</evidence>
<keyword evidence="4" id="KW-1185">Reference proteome</keyword>
<evidence type="ECO:0000313" key="3">
    <source>
        <dbReference type="EMBL" id="ABS68415.1"/>
    </source>
</evidence>
<dbReference type="EMBL" id="CP000781">
    <property type="protein sequence ID" value="ABS68415.1"/>
    <property type="molecule type" value="Genomic_DNA"/>
</dbReference>
<dbReference type="Gene3D" id="2.30.110.10">
    <property type="entry name" value="Electron Transport, Fmn-binding Protein, Chain A"/>
    <property type="match status" value="1"/>
</dbReference>
<dbReference type="eggNOG" id="COG1853">
    <property type="taxonomic scope" value="Bacteria"/>
</dbReference>
<proteinExistence type="predicted"/>
<protein>
    <submittedName>
        <fullName evidence="3">Flavin reductase domain protein FMN-binding</fullName>
    </submittedName>
</protein>
<name>A7IK72_XANP2</name>
<dbReference type="SUPFAM" id="SSF50475">
    <property type="entry name" value="FMN-binding split barrel"/>
    <property type="match status" value="1"/>
</dbReference>
<dbReference type="AlphaFoldDB" id="A7IK72"/>
<dbReference type="GO" id="GO:0010181">
    <property type="term" value="F:FMN binding"/>
    <property type="evidence" value="ECO:0007669"/>
    <property type="project" value="InterPro"/>
</dbReference>
<dbReference type="KEGG" id="xau:Xaut_3185"/>
<keyword evidence="1" id="KW-0560">Oxidoreductase</keyword>
<dbReference type="PANTHER" id="PTHR30466:SF1">
    <property type="entry name" value="FMN REDUCTASE (NADH) RUTF"/>
    <property type="match status" value="1"/>
</dbReference>
<dbReference type="InterPro" id="IPR050268">
    <property type="entry name" value="NADH-dep_flavin_reductase"/>
</dbReference>
<evidence type="ECO:0000313" key="4">
    <source>
        <dbReference type="Proteomes" id="UP000002417"/>
    </source>
</evidence>
<evidence type="ECO:0000256" key="1">
    <source>
        <dbReference type="ARBA" id="ARBA00023002"/>
    </source>
</evidence>
<dbReference type="GO" id="GO:0042602">
    <property type="term" value="F:riboflavin reductase (NADPH) activity"/>
    <property type="evidence" value="ECO:0007669"/>
    <property type="project" value="TreeGrafter"/>
</dbReference>
<gene>
    <name evidence="3" type="ordered locus">Xaut_3185</name>
</gene>
<sequence length="182" mass="20229">MDAVTHFREFRSMTAIDLDARLDPRELRNALGRFATGIAVVMAKDSEGPMGVTVNSFSAVSLDPPLILFCMARSLHSLERLEKAKAYSVNILLEHQKEISNRFARAGEDKFADTPCADGRLGEPRLESAHAVFECVPYAHYDGGDHVIFVGRVVHMHTDGEGDPLLYYRGSYRLLASLMQDS</sequence>
<accession>A7IK72</accession>
<dbReference type="PANTHER" id="PTHR30466">
    <property type="entry name" value="FLAVIN REDUCTASE"/>
    <property type="match status" value="1"/>
</dbReference>
<dbReference type="GO" id="GO:0006208">
    <property type="term" value="P:pyrimidine nucleobase catabolic process"/>
    <property type="evidence" value="ECO:0007669"/>
    <property type="project" value="TreeGrafter"/>
</dbReference>
<dbReference type="Pfam" id="PF01613">
    <property type="entry name" value="Flavin_Reduct"/>
    <property type="match status" value="1"/>
</dbReference>